<dbReference type="InterPro" id="IPR013240">
    <property type="entry name" value="DNA-dir_RNA_pol1_su_RPA34"/>
</dbReference>
<accession>A0A8J4V5E9</accession>
<organism evidence="2 3">
    <name type="scientific">Polysphondylium violaceum</name>
    <dbReference type="NCBI Taxonomy" id="133409"/>
    <lineage>
        <taxon>Eukaryota</taxon>
        <taxon>Amoebozoa</taxon>
        <taxon>Evosea</taxon>
        <taxon>Eumycetozoa</taxon>
        <taxon>Dictyostelia</taxon>
        <taxon>Dictyosteliales</taxon>
        <taxon>Dictyosteliaceae</taxon>
        <taxon>Polysphondylium</taxon>
    </lineage>
</organism>
<proteinExistence type="predicted"/>
<evidence type="ECO:0000256" key="1">
    <source>
        <dbReference type="SAM" id="MobiDB-lite"/>
    </source>
</evidence>
<dbReference type="Gene3D" id="6.20.250.70">
    <property type="match status" value="1"/>
</dbReference>
<dbReference type="InterPro" id="IPR053263">
    <property type="entry name" value="Euk_RPA34_RNAP_subunit"/>
</dbReference>
<protein>
    <submittedName>
        <fullName evidence="2">Uncharacterized protein</fullName>
    </submittedName>
</protein>
<sequence length="279" mass="31652">MDHSKIKSLKRDNFTVDSASKFTLEEIPKSSELWLFKIPKHFDIGDLPKKLALGNINNVNVKVEINDKKYNIHQGDSGEISSLFNIFGQSEDSGSLSLGKPFTKLIQVDEHVELPTKNVEIPPIEKPKQQHEKLKGHFNPPGSSQYLESIRNERDLVKKTAPTKKDSKKETTKKDDDKAKSVDKKEKDSKSTSSSSSSKDKKKKVESSSESSSSEDEKAKKKASKKDKDSKKDKKKKQDSSSEEEQEKSKKDKKSDKKDNKRKKDEAETQEAKKKKKTK</sequence>
<comment type="caution">
    <text evidence="2">The sequence shown here is derived from an EMBL/GenBank/DDBJ whole genome shotgun (WGS) entry which is preliminary data.</text>
</comment>
<dbReference type="PANTHER" id="PTHR28155">
    <property type="entry name" value="ACR243WP"/>
    <property type="match status" value="1"/>
</dbReference>
<keyword evidence="3" id="KW-1185">Reference proteome</keyword>
<feature type="compositionally biased region" description="Basic and acidic residues" evidence="1">
    <location>
        <begin position="247"/>
        <end position="272"/>
    </location>
</feature>
<dbReference type="EMBL" id="AJWJ01000012">
    <property type="protein sequence ID" value="KAF2078088.1"/>
    <property type="molecule type" value="Genomic_DNA"/>
</dbReference>
<reference evidence="2" key="1">
    <citation type="submission" date="2020-01" db="EMBL/GenBank/DDBJ databases">
        <title>Development of genomics and gene disruption for Polysphondylium violaceum indicates a role for the polyketide synthase stlB in stalk morphogenesis.</title>
        <authorList>
            <person name="Narita B."/>
            <person name="Kawabe Y."/>
            <person name="Kin K."/>
            <person name="Saito T."/>
            <person name="Gibbs R."/>
            <person name="Kuspa A."/>
            <person name="Muzny D."/>
            <person name="Queller D."/>
            <person name="Richards S."/>
            <person name="Strassman J."/>
            <person name="Sucgang R."/>
            <person name="Worley K."/>
            <person name="Schaap P."/>
        </authorList>
    </citation>
    <scope>NUCLEOTIDE SEQUENCE</scope>
    <source>
        <strain evidence="2">QSvi11</strain>
    </source>
</reference>
<feature type="compositionally biased region" description="Basic and acidic residues" evidence="1">
    <location>
        <begin position="150"/>
        <end position="190"/>
    </location>
</feature>
<feature type="region of interest" description="Disordered" evidence="1">
    <location>
        <begin position="117"/>
        <end position="279"/>
    </location>
</feature>
<gene>
    <name evidence="2" type="ORF">CYY_000639</name>
</gene>
<feature type="compositionally biased region" description="Basic and acidic residues" evidence="1">
    <location>
        <begin position="226"/>
        <end position="240"/>
    </location>
</feature>
<dbReference type="OrthoDB" id="19738at2759"/>
<evidence type="ECO:0000313" key="3">
    <source>
        <dbReference type="Proteomes" id="UP000695562"/>
    </source>
</evidence>
<name>A0A8J4V5E9_9MYCE</name>
<feature type="compositionally biased region" description="Basic and acidic residues" evidence="1">
    <location>
        <begin position="123"/>
        <end position="135"/>
    </location>
</feature>
<dbReference type="Proteomes" id="UP000695562">
    <property type="component" value="Unassembled WGS sequence"/>
</dbReference>
<dbReference type="AlphaFoldDB" id="A0A8J4V5E9"/>
<evidence type="ECO:0000313" key="2">
    <source>
        <dbReference type="EMBL" id="KAF2078088.1"/>
    </source>
</evidence>
<dbReference type="PANTHER" id="PTHR28155:SF1">
    <property type="entry name" value="DNA-DIRECTED RNA POLYMERASE I SUBUNIT RPA34.5-DOMAIN-CONTAINING PROTEIN"/>
    <property type="match status" value="1"/>
</dbReference>
<dbReference type="GO" id="GO:0006360">
    <property type="term" value="P:transcription by RNA polymerase I"/>
    <property type="evidence" value="ECO:0007669"/>
    <property type="project" value="InterPro"/>
</dbReference>
<dbReference type="Pfam" id="PF08208">
    <property type="entry name" value="RNA_polI_A34"/>
    <property type="match status" value="1"/>
</dbReference>